<dbReference type="RefSeq" id="XP_038741462.1">
    <property type="nucleotide sequence ID" value="XM_038893347.1"/>
</dbReference>
<evidence type="ECO:0000313" key="2">
    <source>
        <dbReference type="Proteomes" id="UP000781932"/>
    </source>
</evidence>
<evidence type="ECO:0000313" key="1">
    <source>
        <dbReference type="EMBL" id="KAF9872001.1"/>
    </source>
</evidence>
<comment type="caution">
    <text evidence="1">The sequence shown here is derived from an EMBL/GenBank/DDBJ whole genome shotgun (WGS) entry which is preliminary data.</text>
</comment>
<name>A0A9P6I0Y6_9PEZI</name>
<gene>
    <name evidence="1" type="ORF">CkaCkLH20_10633</name>
</gene>
<reference evidence="1" key="1">
    <citation type="submission" date="2020-03" db="EMBL/GenBank/DDBJ databases">
        <authorList>
            <person name="He L."/>
        </authorList>
    </citation>
    <scope>NUCLEOTIDE SEQUENCE</scope>
    <source>
        <strain evidence="1">CkLH20</strain>
    </source>
</reference>
<keyword evidence="2" id="KW-1185">Reference proteome</keyword>
<dbReference type="PROSITE" id="PS51257">
    <property type="entry name" value="PROKAR_LIPOPROTEIN"/>
    <property type="match status" value="1"/>
</dbReference>
<dbReference type="EMBL" id="JAATWM020000041">
    <property type="protein sequence ID" value="KAF9872001.1"/>
    <property type="molecule type" value="Genomic_DNA"/>
</dbReference>
<dbReference type="AlphaFoldDB" id="A0A9P6I0Y6"/>
<protein>
    <submittedName>
        <fullName evidence="1">Uncharacterized protein</fullName>
    </submittedName>
</protein>
<dbReference type="Proteomes" id="UP000781932">
    <property type="component" value="Unassembled WGS sequence"/>
</dbReference>
<reference evidence="1" key="2">
    <citation type="submission" date="2020-11" db="EMBL/GenBank/DDBJ databases">
        <title>Whole genome sequencing of Colletotrichum sp.</title>
        <authorList>
            <person name="Li H."/>
        </authorList>
    </citation>
    <scope>NUCLEOTIDE SEQUENCE</scope>
    <source>
        <strain evidence="1">CkLH20</strain>
    </source>
</reference>
<sequence length="177" mass="19672">MDAKTEADDRKLSELQTAPFITISCGQRVCLIAKPATYGDLNKAIHDLFFLPSGTKFRIYHTPRWMTSEVEIGADALALIANQDSLRIALMGTVVVEVQITTYGVQNYNYIIDSWSPLAKLLDLVKNTTQLGLQNDRIALWYDGIRIGDFDTPETLKMAGGGSKIEVRKENGYGRIA</sequence>
<organism evidence="1 2">
    <name type="scientific">Colletotrichum karsti</name>
    <dbReference type="NCBI Taxonomy" id="1095194"/>
    <lineage>
        <taxon>Eukaryota</taxon>
        <taxon>Fungi</taxon>
        <taxon>Dikarya</taxon>
        <taxon>Ascomycota</taxon>
        <taxon>Pezizomycotina</taxon>
        <taxon>Sordariomycetes</taxon>
        <taxon>Hypocreomycetidae</taxon>
        <taxon>Glomerellales</taxon>
        <taxon>Glomerellaceae</taxon>
        <taxon>Colletotrichum</taxon>
        <taxon>Colletotrichum boninense species complex</taxon>
    </lineage>
</organism>
<accession>A0A9P6I0Y6</accession>
<proteinExistence type="predicted"/>
<dbReference type="GeneID" id="62166421"/>